<keyword evidence="3" id="KW-0645">Protease</keyword>
<evidence type="ECO:0000256" key="1">
    <source>
        <dbReference type="SAM" id="Phobius"/>
    </source>
</evidence>
<evidence type="ECO:0000313" key="3">
    <source>
        <dbReference type="EMBL" id="QSI76171.1"/>
    </source>
</evidence>
<evidence type="ECO:0000313" key="4">
    <source>
        <dbReference type="Proteomes" id="UP000663570"/>
    </source>
</evidence>
<feature type="transmembrane region" description="Helical" evidence="1">
    <location>
        <begin position="172"/>
        <end position="190"/>
    </location>
</feature>
<feature type="transmembrane region" description="Helical" evidence="1">
    <location>
        <begin position="112"/>
        <end position="132"/>
    </location>
</feature>
<dbReference type="RefSeq" id="WP_206253926.1">
    <property type="nucleotide sequence ID" value="NZ_CP071060.1"/>
</dbReference>
<organism evidence="3 4">
    <name type="scientific">Niveibacterium microcysteis</name>
    <dbReference type="NCBI Taxonomy" id="2811415"/>
    <lineage>
        <taxon>Bacteria</taxon>
        <taxon>Pseudomonadati</taxon>
        <taxon>Pseudomonadota</taxon>
        <taxon>Betaproteobacteria</taxon>
        <taxon>Rhodocyclales</taxon>
        <taxon>Rhodocyclaceae</taxon>
        <taxon>Niveibacterium</taxon>
    </lineage>
</organism>
<reference evidence="3 4" key="1">
    <citation type="submission" date="2021-02" db="EMBL/GenBank/DDBJ databases">
        <title>Niveibacterium changnyeongensis HC41.</title>
        <authorList>
            <person name="Kang M."/>
        </authorList>
    </citation>
    <scope>NUCLEOTIDE SEQUENCE [LARGE SCALE GENOMIC DNA]</scope>
    <source>
        <strain evidence="3 4">HC41</strain>
    </source>
</reference>
<keyword evidence="3" id="KW-0378">Hydrolase</keyword>
<feature type="transmembrane region" description="Helical" evidence="1">
    <location>
        <begin position="144"/>
        <end position="166"/>
    </location>
</feature>
<proteinExistence type="predicted"/>
<feature type="transmembrane region" description="Helical" evidence="1">
    <location>
        <begin position="254"/>
        <end position="275"/>
    </location>
</feature>
<name>A0ABX7M5F2_9RHOO</name>
<accession>A0ABX7M5F2</accession>
<evidence type="ECO:0000259" key="2">
    <source>
        <dbReference type="Pfam" id="PF02517"/>
    </source>
</evidence>
<dbReference type="InterPro" id="IPR003675">
    <property type="entry name" value="Rce1/LyrA-like_dom"/>
</dbReference>
<keyword evidence="4" id="KW-1185">Reference proteome</keyword>
<feature type="domain" description="CAAX prenyl protease 2/Lysostaphin resistance protein A-like" evidence="2">
    <location>
        <begin position="175"/>
        <end position="265"/>
    </location>
</feature>
<dbReference type="Pfam" id="PF02517">
    <property type="entry name" value="Rce1-like"/>
    <property type="match status" value="1"/>
</dbReference>
<sequence>MLSAALLMLAVLSAWGPRVAGRPVWPAVFALALVAAVAEGVLASWALAAVLALAAAGVLYTQLAHRGLARALGVVVALLALALALHVVPGAANPVLAGLQRLSPQSLPFRPWLSVDKGFAGLVLLLCFVPLARSAADWRQVGATLLRVGVPLVVLIVAASLAAGYVAPDPKWPAFALPFLAGNLLFTCVAEEAFFRGLIQRGLATTIGAAPALAIASLLFGLAHLGGGPLYAAIAAFAGLGYGWAYQRSARIEAAILCHFALNAVHFLGFSYPALSPH</sequence>
<protein>
    <submittedName>
        <fullName evidence="3">CPBP family intramembrane metalloprotease</fullName>
    </submittedName>
</protein>
<dbReference type="Proteomes" id="UP000663570">
    <property type="component" value="Chromosome"/>
</dbReference>
<dbReference type="GO" id="GO:0008237">
    <property type="term" value="F:metallopeptidase activity"/>
    <property type="evidence" value="ECO:0007669"/>
    <property type="project" value="UniProtKB-KW"/>
</dbReference>
<feature type="transmembrane region" description="Helical" evidence="1">
    <location>
        <begin position="202"/>
        <end position="223"/>
    </location>
</feature>
<keyword evidence="3" id="KW-0482">Metalloprotease</keyword>
<gene>
    <name evidence="3" type="ORF">JY500_17090</name>
</gene>
<keyword evidence="1" id="KW-1133">Transmembrane helix</keyword>
<feature type="transmembrane region" description="Helical" evidence="1">
    <location>
        <begin position="71"/>
        <end position="92"/>
    </location>
</feature>
<keyword evidence="1" id="KW-0812">Transmembrane</keyword>
<keyword evidence="1" id="KW-0472">Membrane</keyword>
<feature type="transmembrane region" description="Helical" evidence="1">
    <location>
        <begin position="229"/>
        <end position="247"/>
    </location>
</feature>
<dbReference type="EMBL" id="CP071060">
    <property type="protein sequence ID" value="QSI76171.1"/>
    <property type="molecule type" value="Genomic_DNA"/>
</dbReference>
<feature type="transmembrane region" description="Helical" evidence="1">
    <location>
        <begin position="30"/>
        <end position="59"/>
    </location>
</feature>